<dbReference type="Pfam" id="PF08240">
    <property type="entry name" value="ADH_N"/>
    <property type="match status" value="1"/>
</dbReference>
<organism evidence="2 3">
    <name type="scientific">Qipengyuania benthica</name>
    <dbReference type="NCBI Taxonomy" id="3067651"/>
    <lineage>
        <taxon>Bacteria</taxon>
        <taxon>Pseudomonadati</taxon>
        <taxon>Pseudomonadota</taxon>
        <taxon>Alphaproteobacteria</taxon>
        <taxon>Sphingomonadales</taxon>
        <taxon>Erythrobacteraceae</taxon>
        <taxon>Qipengyuania</taxon>
    </lineage>
</organism>
<dbReference type="SUPFAM" id="SSF51735">
    <property type="entry name" value="NAD(P)-binding Rossmann-fold domains"/>
    <property type="match status" value="1"/>
</dbReference>
<keyword evidence="3" id="KW-1185">Reference proteome</keyword>
<dbReference type="CDD" id="cd08276">
    <property type="entry name" value="MDR7"/>
    <property type="match status" value="1"/>
</dbReference>
<reference evidence="2 3" key="1">
    <citation type="submission" date="2023-08" db="EMBL/GenBank/DDBJ databases">
        <title>genomic of DY56.</title>
        <authorList>
            <person name="Wang Y."/>
        </authorList>
    </citation>
    <scope>NUCLEOTIDE SEQUENCE [LARGE SCALE GENOMIC DNA]</scope>
    <source>
        <strain evidence="2 3">DY56-A-20</strain>
    </source>
</reference>
<protein>
    <submittedName>
        <fullName evidence="2">NAD(P)-dependent alcohol dehydrogenase</fullName>
    </submittedName>
</protein>
<dbReference type="Gene3D" id="3.40.50.720">
    <property type="entry name" value="NAD(P)-binding Rossmann-like Domain"/>
    <property type="match status" value="1"/>
</dbReference>
<dbReference type="InterPro" id="IPR011032">
    <property type="entry name" value="GroES-like_sf"/>
</dbReference>
<dbReference type="InterPro" id="IPR036291">
    <property type="entry name" value="NAD(P)-bd_dom_sf"/>
</dbReference>
<name>A0ABT9H9T9_9SPHN</name>
<dbReference type="InterPro" id="IPR020843">
    <property type="entry name" value="ER"/>
</dbReference>
<dbReference type="PANTHER" id="PTHR45033">
    <property type="match status" value="1"/>
</dbReference>
<feature type="domain" description="Enoyl reductase (ER)" evidence="1">
    <location>
        <begin position="11"/>
        <end position="334"/>
    </location>
</feature>
<dbReference type="Gene3D" id="3.90.180.10">
    <property type="entry name" value="Medium-chain alcohol dehydrogenases, catalytic domain"/>
    <property type="match status" value="1"/>
</dbReference>
<accession>A0ABT9H9T9</accession>
<dbReference type="SMART" id="SM00829">
    <property type="entry name" value="PKS_ER"/>
    <property type="match status" value="1"/>
</dbReference>
<evidence type="ECO:0000259" key="1">
    <source>
        <dbReference type="SMART" id="SM00829"/>
    </source>
</evidence>
<dbReference type="PANTHER" id="PTHR45033:SF2">
    <property type="entry name" value="ZINC-TYPE ALCOHOL DEHYDROGENASE-LIKE PROTEIN C1773.06C"/>
    <property type="match status" value="1"/>
</dbReference>
<dbReference type="InterPro" id="IPR052711">
    <property type="entry name" value="Zinc_ADH-like"/>
</dbReference>
<proteinExistence type="predicted"/>
<dbReference type="RefSeq" id="WP_305929710.1">
    <property type="nucleotide sequence ID" value="NZ_JAVAIL010000002.1"/>
</dbReference>
<dbReference type="SUPFAM" id="SSF50129">
    <property type="entry name" value="GroES-like"/>
    <property type="match status" value="1"/>
</dbReference>
<sequence length="337" mass="34797">MKAIRTGATPSTLEALEYVDIDDAKAPGPGEIIVALKASSLNYHDYAVVRGMIPTPQGRIPMSDGAGEVTAVGDGVTEFSVGDSVVSTFFPEWLDGAPLSSAFTGVPGDGIDGYAREHVTASAASFTRAPTGFSHAEAATLTCAGVTAWRALFVDYSLKPGDTVLVQGTGGVSIFALQLAKAAGATVIATSSSDAKLERVKELGADHLINYKEVEAWGPRALELTGGRGVDCVVEIGGAGTLDQSMLATRIGGHVALLGVLAGMAGPVQTALLFSKNLKVQGLTVGSRAMQLDLIAAIEANGIRPVISDSFAMQELADAFRHQEANKHFGKIAVEIG</sequence>
<dbReference type="EMBL" id="JAVAIL010000002">
    <property type="protein sequence ID" value="MDP4539590.1"/>
    <property type="molecule type" value="Genomic_DNA"/>
</dbReference>
<evidence type="ECO:0000313" key="2">
    <source>
        <dbReference type="EMBL" id="MDP4539590.1"/>
    </source>
</evidence>
<dbReference type="InterPro" id="IPR013154">
    <property type="entry name" value="ADH-like_N"/>
</dbReference>
<dbReference type="InterPro" id="IPR013149">
    <property type="entry name" value="ADH-like_C"/>
</dbReference>
<dbReference type="Pfam" id="PF00107">
    <property type="entry name" value="ADH_zinc_N"/>
    <property type="match status" value="1"/>
</dbReference>
<dbReference type="Proteomes" id="UP001235664">
    <property type="component" value="Unassembled WGS sequence"/>
</dbReference>
<gene>
    <name evidence="2" type="ORF">Q9K01_08150</name>
</gene>
<comment type="caution">
    <text evidence="2">The sequence shown here is derived from an EMBL/GenBank/DDBJ whole genome shotgun (WGS) entry which is preliminary data.</text>
</comment>
<evidence type="ECO:0000313" key="3">
    <source>
        <dbReference type="Proteomes" id="UP001235664"/>
    </source>
</evidence>